<accession>A0ABR2SM12</accession>
<proteinExistence type="predicted"/>
<dbReference type="Proteomes" id="UP001396334">
    <property type="component" value="Unassembled WGS sequence"/>
</dbReference>
<name>A0ABR2SM12_9ROSI</name>
<comment type="caution">
    <text evidence="2">The sequence shown here is derived from an EMBL/GenBank/DDBJ whole genome shotgun (WGS) entry which is preliminary data.</text>
</comment>
<evidence type="ECO:0000259" key="1">
    <source>
        <dbReference type="Pfam" id="PF23572"/>
    </source>
</evidence>
<feature type="domain" description="GH3 C-terminal" evidence="1">
    <location>
        <begin position="2"/>
        <end position="94"/>
    </location>
</feature>
<dbReference type="EMBL" id="JBBPBN010000013">
    <property type="protein sequence ID" value="KAK9026075.1"/>
    <property type="molecule type" value="Genomic_DNA"/>
</dbReference>
<dbReference type="InterPro" id="IPR055378">
    <property type="entry name" value="GH3_C"/>
</dbReference>
<dbReference type="InterPro" id="IPR004993">
    <property type="entry name" value="GH3"/>
</dbReference>
<dbReference type="PANTHER" id="PTHR31901">
    <property type="entry name" value="GH3 DOMAIN-CONTAINING PROTEIN"/>
    <property type="match status" value="1"/>
</dbReference>
<dbReference type="PANTHER" id="PTHR31901:SF57">
    <property type="entry name" value="INDOLE-3-ACETIC ACID-AMIDO SYNTHETASE GH3.17-LIKE ISOFORM X3"/>
    <property type="match status" value="1"/>
</dbReference>
<gene>
    <name evidence="2" type="ORF">V6N11_038923</name>
</gene>
<organism evidence="2 3">
    <name type="scientific">Hibiscus sabdariffa</name>
    <name type="common">roselle</name>
    <dbReference type="NCBI Taxonomy" id="183260"/>
    <lineage>
        <taxon>Eukaryota</taxon>
        <taxon>Viridiplantae</taxon>
        <taxon>Streptophyta</taxon>
        <taxon>Embryophyta</taxon>
        <taxon>Tracheophyta</taxon>
        <taxon>Spermatophyta</taxon>
        <taxon>Magnoliopsida</taxon>
        <taxon>eudicotyledons</taxon>
        <taxon>Gunneridae</taxon>
        <taxon>Pentapetalae</taxon>
        <taxon>rosids</taxon>
        <taxon>malvids</taxon>
        <taxon>Malvales</taxon>
        <taxon>Malvaceae</taxon>
        <taxon>Malvoideae</taxon>
        <taxon>Hibiscus</taxon>
    </lineage>
</organism>
<evidence type="ECO:0000313" key="3">
    <source>
        <dbReference type="Proteomes" id="UP001396334"/>
    </source>
</evidence>
<protein>
    <recommendedName>
        <fullName evidence="1">GH3 C-terminal domain-containing protein</fullName>
    </recommendedName>
</protein>
<keyword evidence="3" id="KW-1185">Reference proteome</keyword>
<evidence type="ECO:0000313" key="2">
    <source>
        <dbReference type="EMBL" id="KAK9026075.1"/>
    </source>
</evidence>
<reference evidence="2 3" key="1">
    <citation type="journal article" date="2024" name="G3 (Bethesda)">
        <title>Genome assembly of Hibiscus sabdariffa L. provides insights into metabolisms of medicinal natural products.</title>
        <authorList>
            <person name="Kim T."/>
        </authorList>
    </citation>
    <scope>NUCLEOTIDE SEQUENCE [LARGE SCALE GENOMIC DNA]</scope>
    <source>
        <strain evidence="2">TK-2024</strain>
        <tissue evidence="2">Old leaves</tissue>
    </source>
</reference>
<sequence length="168" mass="19369">MSSIPGHYVIFWELKAKEGNDRLEVDPRIMEECCYRMEESLNYIYRSYRKQNCIAALEMRVVKQASFDALMDYYVSRGASVSQYKTPICLNSKEAVEFLNSEVMGKNPSDIGYPGPLSELCYRSDKRERHGLSFSICDKAYSVHAIRLNLQELKSLRPGKLKTDQYGP</sequence>
<dbReference type="Pfam" id="PF23572">
    <property type="entry name" value="GH3_C"/>
    <property type="match status" value="1"/>
</dbReference>